<feature type="compositionally biased region" description="Basic and acidic residues" evidence="1">
    <location>
        <begin position="50"/>
        <end position="59"/>
    </location>
</feature>
<feature type="compositionally biased region" description="Polar residues" evidence="1">
    <location>
        <begin position="1"/>
        <end position="10"/>
    </location>
</feature>
<gene>
    <name evidence="2" type="ORF">PGT21_032871</name>
</gene>
<keyword evidence="3" id="KW-1185">Reference proteome</keyword>
<evidence type="ECO:0000256" key="1">
    <source>
        <dbReference type="SAM" id="MobiDB-lite"/>
    </source>
</evidence>
<protein>
    <submittedName>
        <fullName evidence="2">Uncharacterized protein</fullName>
    </submittedName>
</protein>
<comment type="caution">
    <text evidence="2">The sequence shown here is derived from an EMBL/GenBank/DDBJ whole genome shotgun (WGS) entry which is preliminary data.</text>
</comment>
<reference evidence="2 3" key="1">
    <citation type="submission" date="2019-05" db="EMBL/GenBank/DDBJ databases">
        <title>Emergence of the Ug99 lineage of the wheat stem rust pathogen through somatic hybridization.</title>
        <authorList>
            <person name="Li F."/>
            <person name="Upadhyaya N.M."/>
            <person name="Sperschneider J."/>
            <person name="Matny O."/>
            <person name="Nguyen-Phuc H."/>
            <person name="Mago R."/>
            <person name="Raley C."/>
            <person name="Miller M.E."/>
            <person name="Silverstein K.A.T."/>
            <person name="Henningsen E."/>
            <person name="Hirsch C.D."/>
            <person name="Visser B."/>
            <person name="Pretorius Z.A."/>
            <person name="Steffenson B.J."/>
            <person name="Schwessinger B."/>
            <person name="Dodds P.N."/>
            <person name="Figueroa M."/>
        </authorList>
    </citation>
    <scope>NUCLEOTIDE SEQUENCE [LARGE SCALE GENOMIC DNA]</scope>
    <source>
        <strain evidence="2">21-0</strain>
    </source>
</reference>
<evidence type="ECO:0000313" key="2">
    <source>
        <dbReference type="EMBL" id="KAA1101918.1"/>
    </source>
</evidence>
<feature type="compositionally biased region" description="Basic and acidic residues" evidence="1">
    <location>
        <begin position="173"/>
        <end position="186"/>
    </location>
</feature>
<name>A0A5B0PMW9_PUCGR</name>
<evidence type="ECO:0000313" key="3">
    <source>
        <dbReference type="Proteomes" id="UP000324748"/>
    </source>
</evidence>
<feature type="compositionally biased region" description="Acidic residues" evidence="1">
    <location>
        <begin position="146"/>
        <end position="155"/>
    </location>
</feature>
<organism evidence="2 3">
    <name type="scientific">Puccinia graminis f. sp. tritici</name>
    <dbReference type="NCBI Taxonomy" id="56615"/>
    <lineage>
        <taxon>Eukaryota</taxon>
        <taxon>Fungi</taxon>
        <taxon>Dikarya</taxon>
        <taxon>Basidiomycota</taxon>
        <taxon>Pucciniomycotina</taxon>
        <taxon>Pucciniomycetes</taxon>
        <taxon>Pucciniales</taxon>
        <taxon>Pucciniaceae</taxon>
        <taxon>Puccinia</taxon>
    </lineage>
</organism>
<sequence>MPEVSITPQYHITPPQPHIDPSDNPARDQPSTFATVRPSPATCIPSTRPPLDRFPGRRSADDPFVLQLPTYRSNRLCRSLLASLFLHPEIMLISSDTESTLSEGEIVDEMSEDDATADSSSADGRPLSDQADPYSYHVVFLASSEESDFDTDDSASDASMDETPSAPPPSHVATDDELRALEREIFDYDPSVDGSGYTTNTDADADSEMSDIPKCEKFICK</sequence>
<dbReference type="Proteomes" id="UP000324748">
    <property type="component" value="Unassembled WGS sequence"/>
</dbReference>
<feature type="region of interest" description="Disordered" evidence="1">
    <location>
        <begin position="146"/>
        <end position="209"/>
    </location>
</feature>
<proteinExistence type="predicted"/>
<feature type="region of interest" description="Disordered" evidence="1">
    <location>
        <begin position="111"/>
        <end position="131"/>
    </location>
</feature>
<dbReference type="AlphaFoldDB" id="A0A5B0PMW9"/>
<feature type="region of interest" description="Disordered" evidence="1">
    <location>
        <begin position="1"/>
        <end position="59"/>
    </location>
</feature>
<accession>A0A5B0PMW9</accession>
<dbReference type="EMBL" id="VSWC01000053">
    <property type="protein sequence ID" value="KAA1101918.1"/>
    <property type="molecule type" value="Genomic_DNA"/>
</dbReference>